<dbReference type="InterPro" id="IPR036390">
    <property type="entry name" value="WH_DNA-bd_sf"/>
</dbReference>
<dbReference type="PANTHER" id="PTHR43877">
    <property type="entry name" value="AMINOALKYLPHOSPHONATE N-ACETYLTRANSFERASE-RELATED-RELATED"/>
    <property type="match status" value="1"/>
</dbReference>
<dbReference type="RefSeq" id="WP_068899598.1">
    <property type="nucleotide sequence ID" value="NZ_JBHUIF010000003.1"/>
</dbReference>
<evidence type="ECO:0000256" key="2">
    <source>
        <dbReference type="ARBA" id="ARBA00023315"/>
    </source>
</evidence>
<dbReference type="SUPFAM" id="SSF55729">
    <property type="entry name" value="Acyl-CoA N-acyltransferases (Nat)"/>
    <property type="match status" value="1"/>
</dbReference>
<evidence type="ECO:0000256" key="1">
    <source>
        <dbReference type="ARBA" id="ARBA00022679"/>
    </source>
</evidence>
<keyword evidence="2" id="KW-0012">Acyltransferase</keyword>
<sequence>MATGAREIRGLVRQLLRHRGLLDNIYGNAGLTTVQCHAMIELEHCEMAADTLARTLNIDTANASRTLAILQNNGNVSYEVSPDNNQPLYKLTEQGKQRLGSHHLQINEEIDHYLAQLDNDEIEQLSLSLFRYNRAMEMTEAQKPYTVRDFEPADHAAMATIIARCLTEQKKDAASTQTDLQLNPVSPQSAYWVIVKQGKLFGGGGIRPIEEDATGAQLHNLYLTKSLRGKGFGRLLAVRALKCARKHGFNYCEVVVATDQTGAIALFQTLGFHSVEHADTDRQQVDFVTMRKMLR</sequence>
<comment type="caution">
    <text evidence="4">The sequence shown here is derived from an EMBL/GenBank/DDBJ whole genome shotgun (WGS) entry which is preliminary data.</text>
</comment>
<dbReference type="InterPro" id="IPR000182">
    <property type="entry name" value="GNAT_dom"/>
</dbReference>
<dbReference type="InterPro" id="IPR036388">
    <property type="entry name" value="WH-like_DNA-bd_sf"/>
</dbReference>
<organism evidence="4 5">
    <name type="scientific">Veronia pacifica</name>
    <dbReference type="NCBI Taxonomy" id="1080227"/>
    <lineage>
        <taxon>Bacteria</taxon>
        <taxon>Pseudomonadati</taxon>
        <taxon>Pseudomonadota</taxon>
        <taxon>Gammaproteobacteria</taxon>
        <taxon>Vibrionales</taxon>
        <taxon>Vibrionaceae</taxon>
        <taxon>Veronia</taxon>
    </lineage>
</organism>
<reference evidence="4 5" key="1">
    <citation type="submission" date="2016-05" db="EMBL/GenBank/DDBJ databases">
        <title>Genomic Taxonomy of the Vibrionaceae.</title>
        <authorList>
            <person name="Gomez-Gil B."/>
            <person name="Enciso-Ibarra J."/>
        </authorList>
    </citation>
    <scope>NUCLEOTIDE SEQUENCE [LARGE SCALE GENOMIC DNA]</scope>
    <source>
        <strain evidence="4 5">CAIM 1920</strain>
    </source>
</reference>
<dbReference type="PROSITE" id="PS51186">
    <property type="entry name" value="GNAT"/>
    <property type="match status" value="1"/>
</dbReference>
<dbReference type="Gene3D" id="1.10.10.10">
    <property type="entry name" value="Winged helix-like DNA-binding domain superfamily/Winged helix DNA-binding domain"/>
    <property type="match status" value="1"/>
</dbReference>
<proteinExistence type="predicted"/>
<dbReference type="InterPro" id="IPR016181">
    <property type="entry name" value="Acyl_CoA_acyltransferase"/>
</dbReference>
<dbReference type="Proteomes" id="UP000094936">
    <property type="component" value="Unassembled WGS sequence"/>
</dbReference>
<accession>A0A1C3EQ84</accession>
<dbReference type="STRING" id="1080227.A8L45_04355"/>
<dbReference type="Pfam" id="PF00583">
    <property type="entry name" value="Acetyltransf_1"/>
    <property type="match status" value="1"/>
</dbReference>
<dbReference type="SUPFAM" id="SSF46785">
    <property type="entry name" value="Winged helix' DNA-binding domain"/>
    <property type="match status" value="1"/>
</dbReference>
<dbReference type="CDD" id="cd04301">
    <property type="entry name" value="NAT_SF"/>
    <property type="match status" value="1"/>
</dbReference>
<evidence type="ECO:0000259" key="3">
    <source>
        <dbReference type="PROSITE" id="PS51186"/>
    </source>
</evidence>
<feature type="domain" description="N-acetyltransferase" evidence="3">
    <location>
        <begin position="145"/>
        <end position="295"/>
    </location>
</feature>
<dbReference type="OrthoDB" id="5419426at2"/>
<protein>
    <recommendedName>
        <fullName evidence="3">N-acetyltransferase domain-containing protein</fullName>
    </recommendedName>
</protein>
<evidence type="ECO:0000313" key="5">
    <source>
        <dbReference type="Proteomes" id="UP000094936"/>
    </source>
</evidence>
<name>A0A1C3EQ84_9GAMM</name>
<evidence type="ECO:0000313" key="4">
    <source>
        <dbReference type="EMBL" id="ODA35398.1"/>
    </source>
</evidence>
<dbReference type="AlphaFoldDB" id="A0A1C3EQ84"/>
<dbReference type="EMBL" id="LYBM01000004">
    <property type="protein sequence ID" value="ODA35398.1"/>
    <property type="molecule type" value="Genomic_DNA"/>
</dbReference>
<keyword evidence="1" id="KW-0808">Transferase</keyword>
<keyword evidence="5" id="KW-1185">Reference proteome</keyword>
<gene>
    <name evidence="4" type="ORF">A8L45_04355</name>
</gene>
<dbReference type="GO" id="GO:0016747">
    <property type="term" value="F:acyltransferase activity, transferring groups other than amino-acyl groups"/>
    <property type="evidence" value="ECO:0007669"/>
    <property type="project" value="InterPro"/>
</dbReference>
<dbReference type="Gene3D" id="3.40.630.30">
    <property type="match status" value="1"/>
</dbReference>
<dbReference type="InterPro" id="IPR050832">
    <property type="entry name" value="Bact_Acetyltransf"/>
</dbReference>